<proteinExistence type="predicted"/>
<protein>
    <submittedName>
        <fullName evidence="1">DUF1830 domain-containing protein</fullName>
    </submittedName>
</protein>
<gene>
    <name evidence="1" type="ORF">ENR64_21310</name>
</gene>
<organism evidence="1">
    <name type="scientific">Oscillatoriales cyanobacterium SpSt-418</name>
    <dbReference type="NCBI Taxonomy" id="2282169"/>
    <lineage>
        <taxon>Bacteria</taxon>
        <taxon>Bacillati</taxon>
        <taxon>Cyanobacteriota</taxon>
        <taxon>Cyanophyceae</taxon>
        <taxon>Oscillatoriophycideae</taxon>
        <taxon>Oscillatoriales</taxon>
    </lineage>
</organism>
<reference evidence="1" key="1">
    <citation type="journal article" date="2020" name="mSystems">
        <title>Genome- and Community-Level Interaction Insights into Carbon Utilization and Element Cycling Functions of Hydrothermarchaeota in Hydrothermal Sediment.</title>
        <authorList>
            <person name="Zhou Z."/>
            <person name="Liu Y."/>
            <person name="Xu W."/>
            <person name="Pan J."/>
            <person name="Luo Z.H."/>
            <person name="Li M."/>
        </authorList>
    </citation>
    <scope>NUCLEOTIDE SEQUENCE [LARGE SCALE GENOMIC DNA]</scope>
    <source>
        <strain evidence="1">SpSt-418</strain>
    </source>
</reference>
<evidence type="ECO:0000313" key="1">
    <source>
        <dbReference type="EMBL" id="HFN00233.1"/>
    </source>
</evidence>
<comment type="caution">
    <text evidence="1">The sequence shown here is derived from an EMBL/GenBank/DDBJ whole genome shotgun (WGS) entry which is preliminary data.</text>
</comment>
<dbReference type="Pfam" id="PF08865">
    <property type="entry name" value="DUF1830"/>
    <property type="match status" value="1"/>
</dbReference>
<sequence length="88" mass="9892">MMQTSSPTLAAQPAKTELFYYRNVTSQIQIVRVDQSISKRFEKVIFPGEQILFYSTLESSFDVYTPTSTGLTLAVRVPCAQLRVLVNA</sequence>
<name>A0A7C3PFY5_9CYAN</name>
<dbReference type="AlphaFoldDB" id="A0A7C3PFY5"/>
<dbReference type="InterPro" id="IPR014964">
    <property type="entry name" value="DUF1830"/>
</dbReference>
<dbReference type="EMBL" id="DSRU01000307">
    <property type="protein sequence ID" value="HFN00233.1"/>
    <property type="molecule type" value="Genomic_DNA"/>
</dbReference>
<accession>A0A7C3PFY5</accession>